<sequence length="259" mass="29040">MKRLDNKIIVITGGAGLIGQSFIKSSIEEGAQVVIGEIDLAKASSFIKELDYNNYDVEKIDIVQLDITNIDSINKCISYVSDKYGKIDALINNAYPRNKNYGRKFFDITYDDFCYNLSINVGGYFLCCQQFSKYFIKQGNGNIINIASIYGCIAPNFDIYDDLSITMPAEYAAIKSAIIHLSKYMAKLFKGKNIRVNCISPGGIFDNHSKRFTDNYSKYCLNKGMLDAKDLCGGLIYLLSDESMYINGQNLIIDDGFTL</sequence>
<dbReference type="Pfam" id="PF13561">
    <property type="entry name" value="adh_short_C2"/>
    <property type="match status" value="1"/>
</dbReference>
<dbReference type="InterPro" id="IPR002347">
    <property type="entry name" value="SDR_fam"/>
</dbReference>
<dbReference type="PRINTS" id="PR00080">
    <property type="entry name" value="SDRFAMILY"/>
</dbReference>
<dbReference type="InterPro" id="IPR036291">
    <property type="entry name" value="NAD(P)-bd_dom_sf"/>
</dbReference>
<organism evidence="2 3">
    <name type="scientific">Photorhabdus laumondii subsp. clarkei</name>
    <dbReference type="NCBI Taxonomy" id="2029685"/>
    <lineage>
        <taxon>Bacteria</taxon>
        <taxon>Pseudomonadati</taxon>
        <taxon>Pseudomonadota</taxon>
        <taxon>Gammaproteobacteria</taxon>
        <taxon>Enterobacterales</taxon>
        <taxon>Morganellaceae</taxon>
        <taxon>Photorhabdus</taxon>
    </lineage>
</organism>
<dbReference type="NCBIfam" id="NF006619">
    <property type="entry name" value="PRK09186.1"/>
    <property type="match status" value="1"/>
</dbReference>
<keyword evidence="2" id="KW-0282">Flagellum</keyword>
<name>A0A329VIC5_9GAMM</name>
<proteinExistence type="inferred from homology"/>
<dbReference type="PANTHER" id="PTHR42760">
    <property type="entry name" value="SHORT-CHAIN DEHYDROGENASES/REDUCTASES FAMILY MEMBER"/>
    <property type="match status" value="1"/>
</dbReference>
<dbReference type="Gene3D" id="3.40.50.720">
    <property type="entry name" value="NAD(P)-binding Rossmann-like Domain"/>
    <property type="match status" value="1"/>
</dbReference>
<dbReference type="RefSeq" id="WP_113025363.1">
    <property type="nucleotide sequence ID" value="NZ_CAWNWQ010000008.1"/>
</dbReference>
<dbReference type="AlphaFoldDB" id="A0A329VIC5"/>
<comment type="similarity">
    <text evidence="1">Belongs to the short-chain dehydrogenases/reductases (SDR) family.</text>
</comment>
<evidence type="ECO:0000313" key="2">
    <source>
        <dbReference type="EMBL" id="RAW91539.1"/>
    </source>
</evidence>
<evidence type="ECO:0000313" key="3">
    <source>
        <dbReference type="Proteomes" id="UP000250870"/>
    </source>
</evidence>
<dbReference type="PRINTS" id="PR00081">
    <property type="entry name" value="GDHRDH"/>
</dbReference>
<evidence type="ECO:0000256" key="1">
    <source>
        <dbReference type="ARBA" id="ARBA00006484"/>
    </source>
</evidence>
<keyword evidence="2" id="KW-0969">Cilium</keyword>
<gene>
    <name evidence="2" type="ORF">CKY01_08230</name>
</gene>
<dbReference type="SUPFAM" id="SSF51735">
    <property type="entry name" value="NAD(P)-binding Rossmann-fold domains"/>
    <property type="match status" value="1"/>
</dbReference>
<keyword evidence="2" id="KW-0966">Cell projection</keyword>
<accession>A0A329VIC5</accession>
<reference evidence="2 3" key="1">
    <citation type="journal article" date="2018" name="Int. J. Syst. Evol. Microbiol.">
        <title>Whole-genome-based revisit of Photorhabdus phylogeny: proposal for the elevation of most Photorhabdus subspecies to the species level and description of one novel species Photorhabdus bodei sp. nov., and one novel subspecies Photorhabdus laumondii subsp. clarkei subsp. nov.</title>
        <authorList>
            <person name="Machado R.A.R."/>
            <person name="Wuthrich D."/>
            <person name="Kuhnert P."/>
            <person name="Arce C.C.M."/>
            <person name="Thonen L."/>
            <person name="Ruiz C."/>
            <person name="Zhang X."/>
            <person name="Robert C.A.M."/>
            <person name="Karimi J."/>
            <person name="Kamali S."/>
            <person name="Ma J."/>
            <person name="Bruggmann R."/>
            <person name="Erb M."/>
        </authorList>
    </citation>
    <scope>NUCLEOTIDE SEQUENCE [LARGE SCALE GENOMIC DNA]</scope>
    <source>
        <strain evidence="2 3">BOJ-47</strain>
    </source>
</reference>
<dbReference type="GO" id="GO:0016616">
    <property type="term" value="F:oxidoreductase activity, acting on the CH-OH group of donors, NAD or NADP as acceptor"/>
    <property type="evidence" value="ECO:0007669"/>
    <property type="project" value="TreeGrafter"/>
</dbReference>
<protein>
    <submittedName>
        <fullName evidence="2">Flagellin modification protein A</fullName>
    </submittedName>
</protein>
<dbReference type="EMBL" id="NSCI01000008">
    <property type="protein sequence ID" value="RAW91539.1"/>
    <property type="molecule type" value="Genomic_DNA"/>
</dbReference>
<comment type="caution">
    <text evidence="2">The sequence shown here is derived from an EMBL/GenBank/DDBJ whole genome shotgun (WGS) entry which is preliminary data.</text>
</comment>
<dbReference type="Proteomes" id="UP000250870">
    <property type="component" value="Unassembled WGS sequence"/>
</dbReference>